<evidence type="ECO:0000313" key="2">
    <source>
        <dbReference type="EMBL" id="EER46193.1"/>
    </source>
</evidence>
<evidence type="ECO:0000313" key="3">
    <source>
        <dbReference type="Proteomes" id="UP000005532"/>
    </source>
</evidence>
<reference evidence="2 3" key="1">
    <citation type="journal article" date="2010" name="Vet. Microbiol.">
        <title>Production of haemolysins by strains of the Actinobacillus minor/porcitonsillarum complex.</title>
        <authorList>
            <person name="Arya G."/>
            <person name="Niven D.F."/>
        </authorList>
    </citation>
    <scope>NUCLEOTIDE SEQUENCE [LARGE SCALE GENOMIC DNA]</scope>
    <source>
        <strain evidence="2 3">NM305</strain>
    </source>
</reference>
<dbReference type="Pfam" id="PF01609">
    <property type="entry name" value="DDE_Tnp_1"/>
    <property type="match status" value="1"/>
</dbReference>
<organism evidence="2 3">
    <name type="scientific">Actinobacillus minor NM305</name>
    <dbReference type="NCBI Taxonomy" id="637911"/>
    <lineage>
        <taxon>Bacteria</taxon>
        <taxon>Pseudomonadati</taxon>
        <taxon>Pseudomonadota</taxon>
        <taxon>Gammaproteobacteria</taxon>
        <taxon>Pasteurellales</taxon>
        <taxon>Pasteurellaceae</taxon>
        <taxon>Actinobacillus</taxon>
    </lineage>
</organism>
<sequence>MVICTEITKKGFFYLDHRTVDGKHGIILDTFATAGNVNDSQPYIARLDATTQRFQFKPQVVGLDAGYFTAPIAESLARREIVGVFGYRRPTKGKNSLSLRTPNNTTDTAMPVTEGCRKYRCNASSRQW</sequence>
<dbReference type="InterPro" id="IPR002559">
    <property type="entry name" value="Transposase_11"/>
</dbReference>
<dbReference type="eggNOG" id="COG3039">
    <property type="taxonomic scope" value="Bacteria"/>
</dbReference>
<gene>
    <name evidence="2" type="ORF">AM305_02811</name>
</gene>
<dbReference type="GO" id="GO:0004803">
    <property type="term" value="F:transposase activity"/>
    <property type="evidence" value="ECO:0007669"/>
    <property type="project" value="InterPro"/>
</dbReference>
<proteinExistence type="predicted"/>
<dbReference type="GO" id="GO:0006313">
    <property type="term" value="P:DNA transposition"/>
    <property type="evidence" value="ECO:0007669"/>
    <property type="project" value="InterPro"/>
</dbReference>
<comment type="caution">
    <text evidence="2">The sequence shown here is derived from an EMBL/GenBank/DDBJ whole genome shotgun (WGS) entry which is preliminary data.</text>
</comment>
<dbReference type="EMBL" id="ACQL01000141">
    <property type="protein sequence ID" value="EER46193.1"/>
    <property type="molecule type" value="Genomic_DNA"/>
</dbReference>
<dbReference type="Proteomes" id="UP000005532">
    <property type="component" value="Unassembled WGS sequence"/>
</dbReference>
<protein>
    <submittedName>
        <fullName evidence="2">Transposase for IS1668</fullName>
    </submittedName>
</protein>
<accession>C5S4H4</accession>
<dbReference type="GO" id="GO:0003677">
    <property type="term" value="F:DNA binding"/>
    <property type="evidence" value="ECO:0007669"/>
    <property type="project" value="InterPro"/>
</dbReference>
<dbReference type="AlphaFoldDB" id="C5S4H4"/>
<evidence type="ECO:0000259" key="1">
    <source>
        <dbReference type="Pfam" id="PF01609"/>
    </source>
</evidence>
<feature type="domain" description="Transposase IS4-like" evidence="1">
    <location>
        <begin position="18"/>
        <end position="92"/>
    </location>
</feature>
<name>C5S4H4_9PAST</name>